<dbReference type="KEGG" id="ctae:BGI42_08465"/>
<accession>A0A1D7XKD1</accession>
<organism evidence="1 2">
    <name type="scientific">Clostridium taeniosporum</name>
    <dbReference type="NCBI Taxonomy" id="394958"/>
    <lineage>
        <taxon>Bacteria</taxon>
        <taxon>Bacillati</taxon>
        <taxon>Bacillota</taxon>
        <taxon>Clostridia</taxon>
        <taxon>Eubacteriales</taxon>
        <taxon>Clostridiaceae</taxon>
        <taxon>Clostridium</taxon>
    </lineage>
</organism>
<reference evidence="2" key="1">
    <citation type="submission" date="2016-09" db="EMBL/GenBank/DDBJ databases">
        <title>Genomics of Clostridium taeniosporum, an organism which forms endospores with ribbon-like appendages.</title>
        <authorList>
            <person name="Walker J.R."/>
        </authorList>
    </citation>
    <scope>NUCLEOTIDE SEQUENCE [LARGE SCALE GENOMIC DNA]</scope>
    <source>
        <strain evidence="2">1/k</strain>
    </source>
</reference>
<dbReference type="RefSeq" id="WP_069679905.1">
    <property type="nucleotide sequence ID" value="NZ_CP017253.2"/>
</dbReference>
<protein>
    <submittedName>
        <fullName evidence="1">Uncharacterized protein</fullName>
    </submittedName>
</protein>
<proteinExistence type="predicted"/>
<evidence type="ECO:0000313" key="2">
    <source>
        <dbReference type="Proteomes" id="UP000094652"/>
    </source>
</evidence>
<evidence type="ECO:0000313" key="1">
    <source>
        <dbReference type="EMBL" id="AOR23757.1"/>
    </source>
</evidence>
<gene>
    <name evidence="1" type="ORF">BGI42_08465</name>
</gene>
<dbReference type="EMBL" id="CP017253">
    <property type="protein sequence ID" value="AOR23757.1"/>
    <property type="molecule type" value="Genomic_DNA"/>
</dbReference>
<name>A0A1D7XKD1_9CLOT</name>
<dbReference type="AlphaFoldDB" id="A0A1D7XKD1"/>
<dbReference type="OrthoDB" id="11970at2"/>
<dbReference type="STRING" id="394958.BGI42_08465"/>
<keyword evidence="2" id="KW-1185">Reference proteome</keyword>
<sequence length="86" mass="10120">MHQQIHNNEEKFKNNTFYKSIEEVNIGAIPFLPSTTKLMEEFLDELVNESSDSTFERTLETVNKDQYLKDEYFNNRNVLVGTLKNS</sequence>
<dbReference type="Proteomes" id="UP000094652">
    <property type="component" value="Chromosome"/>
</dbReference>